<dbReference type="GO" id="GO:0004190">
    <property type="term" value="F:aspartic-type endopeptidase activity"/>
    <property type="evidence" value="ECO:0007669"/>
    <property type="project" value="InterPro"/>
</dbReference>
<dbReference type="InterPro" id="IPR000045">
    <property type="entry name" value="Prepilin_IV_endopep_pep"/>
</dbReference>
<dbReference type="EMBL" id="BOOH01000049">
    <property type="protein sequence ID" value="GIH79612.1"/>
    <property type="molecule type" value="Genomic_DNA"/>
</dbReference>
<sequence>MAILPLAAALAGLLIGLCARAPVVRHSVAEGGPLRSGCPSCTAPLPGARGSGLRAAVAARCRDCSVRLGPPPLTVEAVTALLLGALAWKAAAGGTAPGAAAPLPGVAWAAWATEAAQLAELAELLAFCWLAVLCTVLAFVDLAVRRLPDRFTLAAGLGAAGLLTVAAATGGRWRDLLGAGLGGLALAAFYLLLFLVNPAGMGLGDVKLAAALGVGLGWLGRDALIAGAFLGLLAGALYGAALIALRRGSRKSEFPFGPFMIIGAFAVILS</sequence>
<keyword evidence="6" id="KW-1185">Reference proteome</keyword>
<reference evidence="5 6" key="1">
    <citation type="submission" date="2021-01" db="EMBL/GenBank/DDBJ databases">
        <title>Whole genome shotgun sequence of Planobispora longispora NBRC 13918.</title>
        <authorList>
            <person name="Komaki H."/>
            <person name="Tamura T."/>
        </authorList>
    </citation>
    <scope>NUCLEOTIDE SEQUENCE [LARGE SCALE GENOMIC DNA]</scope>
    <source>
        <strain evidence="5 6">NBRC 13918</strain>
    </source>
</reference>
<feature type="transmembrane region" description="Helical" evidence="3">
    <location>
        <begin position="151"/>
        <end position="170"/>
    </location>
</feature>
<evidence type="ECO:0000259" key="4">
    <source>
        <dbReference type="Pfam" id="PF01478"/>
    </source>
</evidence>
<organism evidence="5 6">
    <name type="scientific">Planobispora longispora</name>
    <dbReference type="NCBI Taxonomy" id="28887"/>
    <lineage>
        <taxon>Bacteria</taxon>
        <taxon>Bacillati</taxon>
        <taxon>Actinomycetota</taxon>
        <taxon>Actinomycetes</taxon>
        <taxon>Streptosporangiales</taxon>
        <taxon>Streptosporangiaceae</taxon>
        <taxon>Planobispora</taxon>
    </lineage>
</organism>
<dbReference type="Pfam" id="PF01478">
    <property type="entry name" value="Peptidase_A24"/>
    <property type="match status" value="1"/>
</dbReference>
<dbReference type="InterPro" id="IPR014032">
    <property type="entry name" value="Peptidase_A24A_bac"/>
</dbReference>
<keyword evidence="3" id="KW-1133">Transmembrane helix</keyword>
<evidence type="ECO:0000313" key="5">
    <source>
        <dbReference type="EMBL" id="GIH79612.1"/>
    </source>
</evidence>
<dbReference type="PRINTS" id="PR00864">
    <property type="entry name" value="PREPILNPTASE"/>
</dbReference>
<dbReference type="GO" id="GO:0006465">
    <property type="term" value="P:signal peptide processing"/>
    <property type="evidence" value="ECO:0007669"/>
    <property type="project" value="TreeGrafter"/>
</dbReference>
<feature type="transmembrane region" description="Helical" evidence="3">
    <location>
        <begin position="124"/>
        <end position="144"/>
    </location>
</feature>
<proteinExistence type="inferred from homology"/>
<evidence type="ECO:0000256" key="1">
    <source>
        <dbReference type="ARBA" id="ARBA00005801"/>
    </source>
</evidence>
<feature type="transmembrane region" description="Helical" evidence="3">
    <location>
        <begin position="252"/>
        <end position="269"/>
    </location>
</feature>
<gene>
    <name evidence="5" type="ORF">Plo01_60410</name>
</gene>
<dbReference type="InterPro" id="IPR050882">
    <property type="entry name" value="Prepilin_peptidase/N-MTase"/>
</dbReference>
<evidence type="ECO:0000313" key="6">
    <source>
        <dbReference type="Proteomes" id="UP000616724"/>
    </source>
</evidence>
<dbReference type="Gene3D" id="1.20.120.1220">
    <property type="match status" value="1"/>
</dbReference>
<dbReference type="Proteomes" id="UP000616724">
    <property type="component" value="Unassembled WGS sequence"/>
</dbReference>
<dbReference type="PANTHER" id="PTHR30487:SF0">
    <property type="entry name" value="PREPILIN LEADER PEPTIDASE_N-METHYLTRANSFERASE-RELATED"/>
    <property type="match status" value="1"/>
</dbReference>
<comment type="similarity">
    <text evidence="1 2">Belongs to the peptidase A24 family.</text>
</comment>
<dbReference type="PANTHER" id="PTHR30487">
    <property type="entry name" value="TYPE 4 PREPILIN-LIKE PROTEINS LEADER PEPTIDE-PROCESSING ENZYME"/>
    <property type="match status" value="1"/>
</dbReference>
<dbReference type="AlphaFoldDB" id="A0A8J3RPW3"/>
<feature type="domain" description="Prepilin type IV endopeptidase peptidase" evidence="4">
    <location>
        <begin position="129"/>
        <end position="239"/>
    </location>
</feature>
<keyword evidence="3" id="KW-0472">Membrane</keyword>
<accession>A0A8J3RPW3</accession>
<feature type="transmembrane region" description="Helical" evidence="3">
    <location>
        <begin position="176"/>
        <end position="195"/>
    </location>
</feature>
<name>A0A8J3RPW3_9ACTN</name>
<keyword evidence="3" id="KW-0812">Transmembrane</keyword>
<evidence type="ECO:0000256" key="3">
    <source>
        <dbReference type="SAM" id="Phobius"/>
    </source>
</evidence>
<comment type="caution">
    <text evidence="5">The sequence shown here is derived from an EMBL/GenBank/DDBJ whole genome shotgun (WGS) entry which is preliminary data.</text>
</comment>
<dbReference type="RefSeq" id="WP_203894065.1">
    <property type="nucleotide sequence ID" value="NZ_BOOH01000049.1"/>
</dbReference>
<feature type="transmembrane region" description="Helical" evidence="3">
    <location>
        <begin position="225"/>
        <end position="245"/>
    </location>
</feature>
<dbReference type="GO" id="GO:0005886">
    <property type="term" value="C:plasma membrane"/>
    <property type="evidence" value="ECO:0007669"/>
    <property type="project" value="TreeGrafter"/>
</dbReference>
<protein>
    <recommendedName>
        <fullName evidence="4">Prepilin type IV endopeptidase peptidase domain-containing protein</fullName>
    </recommendedName>
</protein>
<evidence type="ECO:0000256" key="2">
    <source>
        <dbReference type="RuleBase" id="RU003793"/>
    </source>
</evidence>